<dbReference type="PANTHER" id="PTHR48104:SF30">
    <property type="entry name" value="METACASPASE-1"/>
    <property type="match status" value="1"/>
</dbReference>
<dbReference type="EMBL" id="QFPP01000125">
    <property type="protein sequence ID" value="PZQ74536.1"/>
    <property type="molecule type" value="Genomic_DNA"/>
</dbReference>
<gene>
    <name evidence="3" type="ORF">DI563_12025</name>
</gene>
<dbReference type="GO" id="GO:0004197">
    <property type="term" value="F:cysteine-type endopeptidase activity"/>
    <property type="evidence" value="ECO:0007669"/>
    <property type="project" value="InterPro"/>
</dbReference>
<keyword evidence="1" id="KW-0732">Signal</keyword>
<dbReference type="InterPro" id="IPR050452">
    <property type="entry name" value="Metacaspase"/>
</dbReference>
<dbReference type="Pfam" id="PF00656">
    <property type="entry name" value="Peptidase_C14"/>
    <property type="match status" value="1"/>
</dbReference>
<dbReference type="GO" id="GO:0006508">
    <property type="term" value="P:proteolysis"/>
    <property type="evidence" value="ECO:0007669"/>
    <property type="project" value="InterPro"/>
</dbReference>
<accession>A0A2W5QAZ8</accession>
<dbReference type="Proteomes" id="UP000249135">
    <property type="component" value="Unassembled WGS sequence"/>
</dbReference>
<organism evidence="3 4">
    <name type="scientific">Variovorax paradoxus</name>
    <dbReference type="NCBI Taxonomy" id="34073"/>
    <lineage>
        <taxon>Bacteria</taxon>
        <taxon>Pseudomonadati</taxon>
        <taxon>Pseudomonadota</taxon>
        <taxon>Betaproteobacteria</taxon>
        <taxon>Burkholderiales</taxon>
        <taxon>Comamonadaceae</taxon>
        <taxon>Variovorax</taxon>
    </lineage>
</organism>
<sequence length="661" mass="69980">MHAASRRPLHLLLLVGLLLASAWAGAAQRALLVGVSELANQPASLWLQAPRNDVLLMRDALARQGFAPADITVLADGVPGAALPDAQAIRDGLQRLLAQSRSGDFVVLYFSGHGTRVRDTAKRYQEPDGLAENFLARDVRGAIGGAGLLGGGMRDVDFDGWVQAFLAKNVFVWSVFDTCSAASMTRGLRTEPAQPAGDEVRWRGVRVDQLAAAAAPADDAVPAAPAAEAVARARYVAFFASESHQVTPELRLPRGDRQARPQGLLTWAVAQSLQRRPQTWRALFDGVLSLYPPVIDELAQRFPARELPSPVAEGNLDLPLFTNPAGAVTTRPLWPARRGGAMLALAAGQIDGLVARQRVRVTAVLDDGAQREAETELGEAGLDQSSLRVPDALQDVAGSALWRVQPVAGPAALALQVRAERPLPAGLSLAYPASIATGPDATADVRAVPAGGGGWRLELLAPELGGPAAAVTLPDAQALRQRLETLARLKWLARLPALAQGGRVDGLEVQIERWQGAQLLRTDDALGLAALPAPAEGQRMALNVHNTSGQSIDLAVIGIDAQGAMRAVYPPDGAESNRFERGTREQPAAKRFDLPWLAQPGAQLLVVAAPAAPYSGPRLFGAGPPEPVADLRVRGQLQPERRRAVYAVRIQTEGTAAAPAR</sequence>
<evidence type="ECO:0000313" key="4">
    <source>
        <dbReference type="Proteomes" id="UP000249135"/>
    </source>
</evidence>
<feature type="signal peptide" evidence="1">
    <location>
        <begin position="1"/>
        <end position="26"/>
    </location>
</feature>
<feature type="chain" id="PRO_5015844706" evidence="1">
    <location>
        <begin position="27"/>
        <end position="661"/>
    </location>
</feature>
<feature type="domain" description="Peptidase C14 caspase" evidence="2">
    <location>
        <begin position="29"/>
        <end position="135"/>
    </location>
</feature>
<name>A0A2W5QAZ8_VARPD</name>
<dbReference type="GO" id="GO:0005737">
    <property type="term" value="C:cytoplasm"/>
    <property type="evidence" value="ECO:0007669"/>
    <property type="project" value="TreeGrafter"/>
</dbReference>
<dbReference type="AlphaFoldDB" id="A0A2W5QAZ8"/>
<protein>
    <submittedName>
        <fullName evidence="3">Peptidase C14</fullName>
    </submittedName>
</protein>
<reference evidence="3 4" key="1">
    <citation type="submission" date="2017-08" db="EMBL/GenBank/DDBJ databases">
        <title>Infants hospitalized years apart are colonized by the same room-sourced microbial strains.</title>
        <authorList>
            <person name="Brooks B."/>
            <person name="Olm M.R."/>
            <person name="Firek B.A."/>
            <person name="Baker R."/>
            <person name="Thomas B.C."/>
            <person name="Morowitz M.J."/>
            <person name="Banfield J.F."/>
        </authorList>
    </citation>
    <scope>NUCLEOTIDE SEQUENCE [LARGE SCALE GENOMIC DNA]</scope>
    <source>
        <strain evidence="3">S2_005_003_R2_41</strain>
    </source>
</reference>
<evidence type="ECO:0000259" key="2">
    <source>
        <dbReference type="Pfam" id="PF00656"/>
    </source>
</evidence>
<dbReference type="InterPro" id="IPR011600">
    <property type="entry name" value="Pept_C14_caspase"/>
</dbReference>
<proteinExistence type="predicted"/>
<dbReference type="Gene3D" id="3.40.50.1460">
    <property type="match status" value="1"/>
</dbReference>
<evidence type="ECO:0000313" key="3">
    <source>
        <dbReference type="EMBL" id="PZQ74536.1"/>
    </source>
</evidence>
<dbReference type="PANTHER" id="PTHR48104">
    <property type="entry name" value="METACASPASE-4"/>
    <property type="match status" value="1"/>
</dbReference>
<comment type="caution">
    <text evidence="3">The sequence shown here is derived from an EMBL/GenBank/DDBJ whole genome shotgun (WGS) entry which is preliminary data.</text>
</comment>
<evidence type="ECO:0000256" key="1">
    <source>
        <dbReference type="SAM" id="SignalP"/>
    </source>
</evidence>